<dbReference type="AlphaFoldDB" id="A0A4Y2N4Q2"/>
<organism evidence="2 3">
    <name type="scientific">Araneus ventricosus</name>
    <name type="common">Orbweaver spider</name>
    <name type="synonym">Epeira ventricosa</name>
    <dbReference type="NCBI Taxonomy" id="182803"/>
    <lineage>
        <taxon>Eukaryota</taxon>
        <taxon>Metazoa</taxon>
        <taxon>Ecdysozoa</taxon>
        <taxon>Arthropoda</taxon>
        <taxon>Chelicerata</taxon>
        <taxon>Arachnida</taxon>
        <taxon>Araneae</taxon>
        <taxon>Araneomorphae</taxon>
        <taxon>Entelegynae</taxon>
        <taxon>Araneoidea</taxon>
        <taxon>Araneidae</taxon>
        <taxon>Araneus</taxon>
    </lineage>
</organism>
<dbReference type="Proteomes" id="UP000499080">
    <property type="component" value="Unassembled WGS sequence"/>
</dbReference>
<proteinExistence type="predicted"/>
<evidence type="ECO:0000256" key="1">
    <source>
        <dbReference type="SAM" id="Phobius"/>
    </source>
</evidence>
<dbReference type="EMBL" id="BGPR01008443">
    <property type="protein sequence ID" value="GBN33872.1"/>
    <property type="molecule type" value="Genomic_DNA"/>
</dbReference>
<accession>A0A4Y2N4Q2</accession>
<keyword evidence="3" id="KW-1185">Reference proteome</keyword>
<evidence type="ECO:0000313" key="3">
    <source>
        <dbReference type="Proteomes" id="UP000499080"/>
    </source>
</evidence>
<feature type="transmembrane region" description="Helical" evidence="1">
    <location>
        <begin position="42"/>
        <end position="60"/>
    </location>
</feature>
<comment type="caution">
    <text evidence="2">The sequence shown here is derived from an EMBL/GenBank/DDBJ whole genome shotgun (WGS) entry which is preliminary data.</text>
</comment>
<gene>
    <name evidence="2" type="ORF">AVEN_211817_1</name>
</gene>
<evidence type="ECO:0000313" key="2">
    <source>
        <dbReference type="EMBL" id="GBN33872.1"/>
    </source>
</evidence>
<keyword evidence="1" id="KW-0812">Transmembrane</keyword>
<name>A0A4Y2N4Q2_ARAVE</name>
<keyword evidence="1" id="KW-0472">Membrane</keyword>
<keyword evidence="1" id="KW-1133">Transmembrane helix</keyword>
<sequence>MVVDVTWSWNILCNTHNCRIRAAENPHAMREQSLHPDQVTVLLQYGVVLLLPLSLARIFLKRKLKRNPNLFRHRSTVPSYARDFELSQFQLHGCLQDNIFMQDGAPPRIDRRVKQLLRPHFTDARVISRHFPTA</sequence>
<protein>
    <submittedName>
        <fullName evidence="2">Uncharacterized protein</fullName>
    </submittedName>
</protein>
<reference evidence="2 3" key="1">
    <citation type="journal article" date="2019" name="Sci. Rep.">
        <title>Orb-weaving spider Araneus ventricosus genome elucidates the spidroin gene catalogue.</title>
        <authorList>
            <person name="Kono N."/>
            <person name="Nakamura H."/>
            <person name="Ohtoshi R."/>
            <person name="Moran D.A.P."/>
            <person name="Shinohara A."/>
            <person name="Yoshida Y."/>
            <person name="Fujiwara M."/>
            <person name="Mori M."/>
            <person name="Tomita M."/>
            <person name="Arakawa K."/>
        </authorList>
    </citation>
    <scope>NUCLEOTIDE SEQUENCE [LARGE SCALE GENOMIC DNA]</scope>
</reference>
<dbReference type="OrthoDB" id="6465073at2759"/>